<organism evidence="1 2">
    <name type="scientific">Priestia megaterium</name>
    <name type="common">Bacillus megaterium</name>
    <dbReference type="NCBI Taxonomy" id="1404"/>
    <lineage>
        <taxon>Bacteria</taxon>
        <taxon>Bacillati</taxon>
        <taxon>Bacillota</taxon>
        <taxon>Bacilli</taxon>
        <taxon>Bacillales</taxon>
        <taxon>Bacillaceae</taxon>
        <taxon>Priestia</taxon>
    </lineage>
</organism>
<dbReference type="EMBL" id="CP045274">
    <property type="protein sequence ID" value="QJX81155.1"/>
    <property type="molecule type" value="Genomic_DNA"/>
</dbReference>
<gene>
    <name evidence="1" type="ORF">FDZ14_34200</name>
</gene>
<protein>
    <submittedName>
        <fullName evidence="1">DUF3006 family protein</fullName>
    </submittedName>
</protein>
<dbReference type="RefSeq" id="WP_171779145.1">
    <property type="nucleotide sequence ID" value="NZ_CP045274.1"/>
</dbReference>
<geneLocation type="plasmid" evidence="2">
    <name>pfdu301b</name>
</geneLocation>
<dbReference type="InterPro" id="IPR021377">
    <property type="entry name" value="DUF3006"/>
</dbReference>
<sequence>MKKIKGIIDRFEEGFAVVEIEGKTKDYPKDIFPREIQVGDVVYITGDKVEIDKRETKKLAKEIEDLMNEVWED</sequence>
<dbReference type="Pfam" id="PF11213">
    <property type="entry name" value="DUF3006"/>
    <property type="match status" value="1"/>
</dbReference>
<evidence type="ECO:0000313" key="2">
    <source>
        <dbReference type="Proteomes" id="UP000501076"/>
    </source>
</evidence>
<dbReference type="Proteomes" id="UP000501076">
    <property type="component" value="Plasmid pFDU301B"/>
</dbReference>
<evidence type="ECO:0000313" key="1">
    <source>
        <dbReference type="EMBL" id="QJX81155.1"/>
    </source>
</evidence>
<name>A0A6M6ECE9_PRIMG</name>
<reference evidence="1 2" key="1">
    <citation type="submission" date="2019-10" db="EMBL/GenBank/DDBJ databases">
        <title>Complete genome sequences for adaption low water activity.</title>
        <authorList>
            <person name="Zhao L."/>
            <person name="Zhong J."/>
        </authorList>
    </citation>
    <scope>NUCLEOTIDE SEQUENCE [LARGE SCALE GENOMIC DNA]</scope>
    <source>
        <strain evidence="1 2">FDU301</strain>
        <plasmid evidence="2">pfdu301b</plasmid>
    </source>
</reference>
<accession>A0A6M6ECE9</accession>
<dbReference type="AlphaFoldDB" id="A0A6M6ECE9"/>
<proteinExistence type="predicted"/>
<keyword evidence="1" id="KW-0614">Plasmid</keyword>